<protein>
    <submittedName>
        <fullName evidence="1">Uncharacterized protein</fullName>
    </submittedName>
</protein>
<dbReference type="PANTHER" id="PTHR22753:SF14">
    <property type="entry name" value="MONOACYLGLYCEROL_DIACYLGLYCEROL O-ACYLTRANSFERASE"/>
    <property type="match status" value="1"/>
</dbReference>
<dbReference type="PANTHER" id="PTHR22753">
    <property type="entry name" value="TRANSMEMBRANE PROTEIN 68"/>
    <property type="match status" value="1"/>
</dbReference>
<comment type="caution">
    <text evidence="1">The sequence shown here is derived from an EMBL/GenBank/DDBJ whole genome shotgun (WGS) entry which is preliminary data.</text>
</comment>
<gene>
    <name evidence="1" type="ORF">ILEXP_LOCUS32431</name>
</gene>
<organism evidence="1 2">
    <name type="scientific">Ilex paraguariensis</name>
    <name type="common">yerba mate</name>
    <dbReference type="NCBI Taxonomy" id="185542"/>
    <lineage>
        <taxon>Eukaryota</taxon>
        <taxon>Viridiplantae</taxon>
        <taxon>Streptophyta</taxon>
        <taxon>Embryophyta</taxon>
        <taxon>Tracheophyta</taxon>
        <taxon>Spermatophyta</taxon>
        <taxon>Magnoliopsida</taxon>
        <taxon>eudicotyledons</taxon>
        <taxon>Gunneridae</taxon>
        <taxon>Pentapetalae</taxon>
        <taxon>asterids</taxon>
        <taxon>campanulids</taxon>
        <taxon>Aquifoliales</taxon>
        <taxon>Aquifoliaceae</taxon>
        <taxon>Ilex</taxon>
    </lineage>
</organism>
<sequence>MQVEFKMIEGPMLEDECVMKNQKIGPWLLLPCLYRLLNAPPGDPNRAKELTRGLQAWYVRLASLAAARGLDALHATGLADIIPKSTLLWKLKLLKSAAAYANSRLHAITAEVLVLARAGSNGLRFSDGSISDDVQHGKDNMLPSGDEAQRLSGALQNCKIRYFKDNGHTILLVGEDTFVFLSRYKMLLDFCESLTTGY</sequence>
<proteinExistence type="predicted"/>
<dbReference type="EMBL" id="CAUOFW020004014">
    <property type="protein sequence ID" value="CAK9163386.1"/>
    <property type="molecule type" value="Genomic_DNA"/>
</dbReference>
<evidence type="ECO:0000313" key="1">
    <source>
        <dbReference type="EMBL" id="CAK9163386.1"/>
    </source>
</evidence>
<accession>A0ABC8T1S9</accession>
<keyword evidence="2" id="KW-1185">Reference proteome</keyword>
<reference evidence="1 2" key="1">
    <citation type="submission" date="2024-02" db="EMBL/GenBank/DDBJ databases">
        <authorList>
            <person name="Vignale AGUSTIN F."/>
            <person name="Sosa J E."/>
            <person name="Modenutti C."/>
        </authorList>
    </citation>
    <scope>NUCLEOTIDE SEQUENCE [LARGE SCALE GENOMIC DNA]</scope>
</reference>
<name>A0ABC8T1S9_9AQUA</name>
<dbReference type="Proteomes" id="UP001642360">
    <property type="component" value="Unassembled WGS sequence"/>
</dbReference>
<evidence type="ECO:0000313" key="2">
    <source>
        <dbReference type="Proteomes" id="UP001642360"/>
    </source>
</evidence>
<dbReference type="AlphaFoldDB" id="A0ABC8T1S9"/>